<dbReference type="InterPro" id="IPR023996">
    <property type="entry name" value="TonB-dep_OMP_SusC/RagA"/>
</dbReference>
<keyword evidence="6 7" id="KW-0998">Cell outer membrane</keyword>
<keyword evidence="4 7" id="KW-0812">Transmembrane</keyword>
<comment type="subcellular location">
    <subcellularLocation>
        <location evidence="1 7">Cell outer membrane</location>
        <topology evidence="1 7">Multi-pass membrane protein</topology>
    </subcellularLocation>
</comment>
<dbReference type="RefSeq" id="WP_235130273.1">
    <property type="nucleotide sequence ID" value="NZ_JACSGT010000001.1"/>
</dbReference>
<protein>
    <submittedName>
        <fullName evidence="9">SusC/RagA family TonB-linked outer membrane protein</fullName>
    </submittedName>
</protein>
<feature type="domain" description="TonB-dependent receptor plug" evidence="8">
    <location>
        <begin position="75"/>
        <end position="180"/>
    </location>
</feature>
<evidence type="ECO:0000256" key="5">
    <source>
        <dbReference type="ARBA" id="ARBA00023136"/>
    </source>
</evidence>
<dbReference type="EMBL" id="JACSGT010000001">
    <property type="protein sequence ID" value="MCF2218538.1"/>
    <property type="molecule type" value="Genomic_DNA"/>
</dbReference>
<evidence type="ECO:0000313" key="9">
    <source>
        <dbReference type="EMBL" id="MCF2218538.1"/>
    </source>
</evidence>
<proteinExistence type="inferred from homology"/>
<dbReference type="InterPro" id="IPR036942">
    <property type="entry name" value="Beta-barrel_TonB_sf"/>
</dbReference>
<dbReference type="NCBIfam" id="TIGR04057">
    <property type="entry name" value="SusC_RagA_signa"/>
    <property type="match status" value="1"/>
</dbReference>
<dbReference type="InterPro" id="IPR037066">
    <property type="entry name" value="Plug_dom_sf"/>
</dbReference>
<keyword evidence="3 7" id="KW-1134">Transmembrane beta strand</keyword>
<dbReference type="PROSITE" id="PS52016">
    <property type="entry name" value="TONB_DEPENDENT_REC_3"/>
    <property type="match status" value="1"/>
</dbReference>
<accession>A0ABS9C1W4</accession>
<keyword evidence="2 7" id="KW-0813">Transport</keyword>
<keyword evidence="10" id="KW-1185">Reference proteome</keyword>
<evidence type="ECO:0000259" key="8">
    <source>
        <dbReference type="Pfam" id="PF07715"/>
    </source>
</evidence>
<evidence type="ECO:0000256" key="3">
    <source>
        <dbReference type="ARBA" id="ARBA00022452"/>
    </source>
</evidence>
<comment type="caution">
    <text evidence="9">The sequence shown here is derived from an EMBL/GenBank/DDBJ whole genome shotgun (WGS) entry which is preliminary data.</text>
</comment>
<keyword evidence="5 7" id="KW-0472">Membrane</keyword>
<evidence type="ECO:0000256" key="4">
    <source>
        <dbReference type="ARBA" id="ARBA00022692"/>
    </source>
</evidence>
<evidence type="ECO:0000256" key="2">
    <source>
        <dbReference type="ARBA" id="ARBA00022448"/>
    </source>
</evidence>
<dbReference type="Pfam" id="PF07715">
    <property type="entry name" value="Plug"/>
    <property type="match status" value="1"/>
</dbReference>
<dbReference type="InterPro" id="IPR023997">
    <property type="entry name" value="TonB-dep_OMP_SusC/RagA_CS"/>
</dbReference>
<gene>
    <name evidence="9" type="ORF">H9Q08_04395</name>
</gene>
<comment type="similarity">
    <text evidence="7">Belongs to the TonB-dependent receptor family.</text>
</comment>
<evidence type="ECO:0000256" key="7">
    <source>
        <dbReference type="PROSITE-ProRule" id="PRU01360"/>
    </source>
</evidence>
<dbReference type="InterPro" id="IPR012910">
    <property type="entry name" value="Plug_dom"/>
</dbReference>
<dbReference type="InterPro" id="IPR039426">
    <property type="entry name" value="TonB-dep_rcpt-like"/>
</dbReference>
<evidence type="ECO:0000313" key="10">
    <source>
        <dbReference type="Proteomes" id="UP001430374"/>
    </source>
</evidence>
<name>A0ABS9C1W4_9FLAO</name>
<dbReference type="Proteomes" id="UP001430374">
    <property type="component" value="Unassembled WGS sequence"/>
</dbReference>
<evidence type="ECO:0000256" key="6">
    <source>
        <dbReference type="ARBA" id="ARBA00023237"/>
    </source>
</evidence>
<evidence type="ECO:0000256" key="1">
    <source>
        <dbReference type="ARBA" id="ARBA00004571"/>
    </source>
</evidence>
<dbReference type="SUPFAM" id="SSF56935">
    <property type="entry name" value="Porins"/>
    <property type="match status" value="1"/>
</dbReference>
<organism evidence="9 10">
    <name type="scientific">Chryseobacterium indicum</name>
    <dbReference type="NCBI Taxonomy" id="2766954"/>
    <lineage>
        <taxon>Bacteria</taxon>
        <taxon>Pseudomonadati</taxon>
        <taxon>Bacteroidota</taxon>
        <taxon>Flavobacteriia</taxon>
        <taxon>Flavobacteriales</taxon>
        <taxon>Weeksellaceae</taxon>
        <taxon>Chryseobacterium group</taxon>
        <taxon>Chryseobacterium</taxon>
    </lineage>
</organism>
<dbReference type="NCBIfam" id="TIGR04056">
    <property type="entry name" value="OMP_RagA_SusC"/>
    <property type="match status" value="1"/>
</dbReference>
<sequence>MSFIENIYFSVKNIKFLIVRIKLNYMKQRDLKYSCLIAVLYFGMNVNAQTTPKDTVPKEQKIEEVVMIGYGSAKKVDLTSAISTVKASEIVKTPAGQAAQSLQGKVAGVQISSFGSPGEAPKVTIRGIKSLQGDNQPLYVVDGLFVDNIDFLNSNDIQDFTVLKDASASAIYGVRASNGVIVITTKGGSYNKKAKLTYDTYYGVQKASNVLKMANAEQFVNFALESGSASEIASVNQAIQRFGRSRINPNLPDVNTDWYKETLRLANIQNHSLSVDGGSDKVAYSLGGSFFTQDGILKMKNSYERFNIRAKIDAKANNWLTVGGVINYSRSEKYDDESSAWSQIYYAVPILPVYDYSYANAYPAPYASAKDLGYRDHQNPFATLDNADRLGVRKRITFNAYAEATLVPKELMFKSALSYNNQNDDERIMTLPYRVSDSFQRKLTESSIERNSISYENYIWDNTLTWNKSFGKHGITAMAGTSYADDSYRRLRTKGYFYDGSPFNRFDESTWYMNNTNPDSREVYDSDKSDVTLQPYRFYRTSYFGRISYKFDDKYIVYGTIRNEGSNKFPNQKKINLPAFGASWVVSKESFMSNISWIDLLKFRGGWGRLANDAVNANRASTPTATTGIFNDQLYAGYFFSTFKDNVKREFTEETNIGLSSEFLKRRLTLEADYFIKDTKNLVIPVLPIVGTEVSYANVGSLRNKGFEIALGWKDRIGENWGYNINGNFSHIKNQITDLYGQAFINRGEPEFQQRLSVGQPIDAFYGWQITGVYQNAAEIAADPTTIGQNIKPGYFKFKDINGDGKIDSDDRTYLGSPVPTYYFGANFAVNYKNWDLSVAIYGQGGNKILARNRGEVIKTPGRNIDAEIAINRWHGEGTTNEFPSSEGYRQLWNQKMSDFWLEDGDFVRIQNIQLGYTLKMEKLPEMRFTFTADRPFLWSKSKNLMNPEVGSNGVDTTTYPTPSVFTFGYSIKF</sequence>
<dbReference type="Gene3D" id="2.170.130.10">
    <property type="entry name" value="TonB-dependent receptor, plug domain"/>
    <property type="match status" value="1"/>
</dbReference>
<dbReference type="Gene3D" id="2.40.170.20">
    <property type="entry name" value="TonB-dependent receptor, beta-barrel domain"/>
    <property type="match status" value="1"/>
</dbReference>
<reference evidence="9" key="1">
    <citation type="submission" date="2021-08" db="EMBL/GenBank/DDBJ databases">
        <title>Complete genome sequence of Chryseobacterium sp strain PS-8.</title>
        <authorList>
            <person name="Das S.K."/>
        </authorList>
    </citation>
    <scope>NUCLEOTIDE SEQUENCE</scope>
    <source>
        <strain evidence="9">PS-8</strain>
    </source>
</reference>